<gene>
    <name evidence="1" type="ORF">SMC1_09385</name>
</gene>
<dbReference type="GO" id="GO:0006310">
    <property type="term" value="P:DNA recombination"/>
    <property type="evidence" value="ECO:0007669"/>
    <property type="project" value="InterPro"/>
</dbReference>
<reference evidence="1 2" key="1">
    <citation type="submission" date="2018-09" db="EMBL/GenBank/DDBJ databases">
        <title>Discovery and Ecogenomic Context for Candidatus Cryosericales, a Global Caldiserica Order Active in Thawing Permafrost.</title>
        <authorList>
            <person name="Martinez M.A."/>
            <person name="Woodcroft B.J."/>
            <person name="Ignacio Espinoza J.C."/>
            <person name="Zayed A."/>
            <person name="Singleton C.M."/>
            <person name="Boyd J."/>
            <person name="Li Y.-F."/>
            <person name="Purvine S."/>
            <person name="Maughan H."/>
            <person name="Hodgkins S.B."/>
            <person name="Anderson D."/>
            <person name="Sederholm M."/>
            <person name="Temperton B."/>
            <person name="Saleska S.R."/>
            <person name="Tyson G.W."/>
            <person name="Rich V.I."/>
        </authorList>
    </citation>
    <scope>NUCLEOTIDE SEQUENCE [LARGE SCALE GENOMIC DNA]</scope>
    <source>
        <strain evidence="1 2">SMC1</strain>
    </source>
</reference>
<protein>
    <submittedName>
        <fullName evidence="1">Uncharacterized protein</fullName>
    </submittedName>
</protein>
<comment type="caution">
    <text evidence="1">The sequence shown here is derived from an EMBL/GenBank/DDBJ whole genome shotgun (WGS) entry which is preliminary data.</text>
</comment>
<name>A0A398DPC4_9BACT</name>
<sequence>MVQSTASRQLMCNTLGAGGGRVNEGLFHRGSELFDAFGVSLESEITYTDFCKELIWLHRDGIRFARDALLITDLRQSDGDWAEAGELRFYPWDNVQGIRNVKGATILQEYECDQIREWVSSLAQSSVTYPYLGVTRGHIAFVLEGAPRSVRSKGGKARLREEVLRQRETIGASFGRPLQGPVEMMIDVFSSEPVSLPDADRLSNSVMDAFQGLVYLDDKQVRHLRPRIFESSSAFERLECTSEPMPHFEIEDIPPGSLFPLATGVRDYYVVRIRPHS</sequence>
<dbReference type="Gene3D" id="3.30.1330.70">
    <property type="entry name" value="Holliday junction resolvase RusA"/>
    <property type="match status" value="1"/>
</dbReference>
<proteinExistence type="predicted"/>
<keyword evidence="2" id="KW-1185">Reference proteome</keyword>
<accession>A0A398DPC4</accession>
<dbReference type="GO" id="GO:0000287">
    <property type="term" value="F:magnesium ion binding"/>
    <property type="evidence" value="ECO:0007669"/>
    <property type="project" value="InterPro"/>
</dbReference>
<organism evidence="1 2">
    <name type="scientific">Candidatus Cryosericum septentrionale</name>
    <dbReference type="NCBI Taxonomy" id="2290913"/>
    <lineage>
        <taxon>Bacteria</taxon>
        <taxon>Pseudomonadati</taxon>
        <taxon>Caldisericota/Cryosericota group</taxon>
        <taxon>Candidatus Cryosericota</taxon>
        <taxon>Candidatus Cryosericia</taxon>
        <taxon>Candidatus Cryosericales</taxon>
        <taxon>Candidatus Cryosericaceae</taxon>
        <taxon>Candidatus Cryosericum</taxon>
    </lineage>
</organism>
<dbReference type="Proteomes" id="UP000266113">
    <property type="component" value="Unassembled WGS sequence"/>
</dbReference>
<dbReference type="SUPFAM" id="SSF103084">
    <property type="entry name" value="Holliday junction resolvase RusA"/>
    <property type="match status" value="1"/>
</dbReference>
<dbReference type="EMBL" id="QXIY01000044">
    <property type="protein sequence ID" value="RIE15819.1"/>
    <property type="molecule type" value="Genomic_DNA"/>
</dbReference>
<evidence type="ECO:0000313" key="2">
    <source>
        <dbReference type="Proteomes" id="UP000266113"/>
    </source>
</evidence>
<dbReference type="OrthoDB" id="959793at2"/>
<dbReference type="InterPro" id="IPR036614">
    <property type="entry name" value="RusA-like_sf"/>
</dbReference>
<dbReference type="AlphaFoldDB" id="A0A398DPC4"/>
<evidence type="ECO:0000313" key="1">
    <source>
        <dbReference type="EMBL" id="RIE15819.1"/>
    </source>
</evidence>
<dbReference type="GO" id="GO:0006281">
    <property type="term" value="P:DNA repair"/>
    <property type="evidence" value="ECO:0007669"/>
    <property type="project" value="InterPro"/>
</dbReference>